<protein>
    <submittedName>
        <fullName evidence="2">PEP-CTERM sorting domain-containing protein</fullName>
    </submittedName>
</protein>
<dbReference type="NCBIfam" id="TIGR02595">
    <property type="entry name" value="PEP_CTERM"/>
    <property type="match status" value="1"/>
</dbReference>
<dbReference type="Pfam" id="PF07589">
    <property type="entry name" value="PEP-CTERM"/>
    <property type="match status" value="1"/>
</dbReference>
<organism evidence="2 3">
    <name type="scientific">Thalassotalea euphylliae</name>
    <dbReference type="NCBI Taxonomy" id="1655234"/>
    <lineage>
        <taxon>Bacteria</taxon>
        <taxon>Pseudomonadati</taxon>
        <taxon>Pseudomonadota</taxon>
        <taxon>Gammaproteobacteria</taxon>
        <taxon>Alteromonadales</taxon>
        <taxon>Colwelliaceae</taxon>
        <taxon>Thalassotalea</taxon>
    </lineage>
</organism>
<evidence type="ECO:0000313" key="2">
    <source>
        <dbReference type="EMBL" id="REL26768.1"/>
    </source>
</evidence>
<dbReference type="AlphaFoldDB" id="A0A3E0TQJ5"/>
<dbReference type="EMBL" id="QUOU01000001">
    <property type="protein sequence ID" value="REL26768.1"/>
    <property type="molecule type" value="Genomic_DNA"/>
</dbReference>
<reference evidence="2 3" key="1">
    <citation type="submission" date="2018-08" db="EMBL/GenBank/DDBJ databases">
        <title>Thalassotalea euphylliae genome.</title>
        <authorList>
            <person name="Summers S."/>
            <person name="Rice S.A."/>
            <person name="Freckelton M.L."/>
            <person name="Nedved B.T."/>
            <person name="Hadfield M.G."/>
        </authorList>
    </citation>
    <scope>NUCLEOTIDE SEQUENCE [LARGE SCALE GENOMIC DNA]</scope>
    <source>
        <strain evidence="2 3">H1</strain>
    </source>
</reference>
<dbReference type="InterPro" id="IPR013424">
    <property type="entry name" value="Ice-binding_C"/>
</dbReference>
<dbReference type="SUPFAM" id="SSF49384">
    <property type="entry name" value="Carbohydrate-binding domain"/>
    <property type="match status" value="1"/>
</dbReference>
<sequence>MCIAVHQCTLRTNTITSIIGNSKMEKIRKTLLLMGLLFTASSNANLMLSFDPAFQISSTGNSVSLTLMASGLGDQSPESLGAFDLDVLYDSSVLSYTDHTLSDGLGDIALGEALDSSLGDDGAGTLGLAVVSFLGAAFLDANQAGEFALAQISFDVDMLAIPDFTTVSLQGIAFSDADGIAITDVSLGNAIIATQARDVPEPTSLALLSLAVLGMLGRKRLISYKK</sequence>
<accession>A0A3E0TQJ5</accession>
<dbReference type="Gene3D" id="2.60.40.680">
    <property type="match status" value="1"/>
</dbReference>
<evidence type="ECO:0000259" key="1">
    <source>
        <dbReference type="Pfam" id="PF07589"/>
    </source>
</evidence>
<feature type="domain" description="Ice-binding protein C-terminal" evidence="1">
    <location>
        <begin position="198"/>
        <end position="220"/>
    </location>
</feature>
<gene>
    <name evidence="2" type="ORF">DXX93_09400</name>
</gene>
<evidence type="ECO:0000313" key="3">
    <source>
        <dbReference type="Proteomes" id="UP000256478"/>
    </source>
</evidence>
<dbReference type="InterPro" id="IPR008965">
    <property type="entry name" value="CBM2/CBM3_carb-bd_dom_sf"/>
</dbReference>
<name>A0A3E0TQJ5_9GAMM</name>
<dbReference type="GO" id="GO:0030246">
    <property type="term" value="F:carbohydrate binding"/>
    <property type="evidence" value="ECO:0007669"/>
    <property type="project" value="InterPro"/>
</dbReference>
<comment type="caution">
    <text evidence="2">The sequence shown here is derived from an EMBL/GenBank/DDBJ whole genome shotgun (WGS) entry which is preliminary data.</text>
</comment>
<dbReference type="Proteomes" id="UP000256478">
    <property type="component" value="Unassembled WGS sequence"/>
</dbReference>
<dbReference type="OrthoDB" id="6388178at2"/>
<proteinExistence type="predicted"/>